<reference evidence="7 8" key="1">
    <citation type="submission" date="2020-03" db="EMBL/GenBank/DDBJ databases">
        <title>Genomic Encyclopedia of Type Strains, Phase IV (KMG-IV): sequencing the most valuable type-strain genomes for metagenomic binning, comparative biology and taxonomic classification.</title>
        <authorList>
            <person name="Goeker M."/>
        </authorList>
    </citation>
    <scope>NUCLEOTIDE SEQUENCE [LARGE SCALE GENOMIC DNA]</scope>
    <source>
        <strain evidence="7 8">DSM 21299</strain>
    </source>
</reference>
<dbReference type="InterPro" id="IPR051929">
    <property type="entry name" value="VirAsm_ModProt"/>
</dbReference>
<organism evidence="7 8">
    <name type="scientific">Sphingobium vermicomposti</name>
    <dbReference type="NCBI Taxonomy" id="529005"/>
    <lineage>
        <taxon>Bacteria</taxon>
        <taxon>Pseudomonadati</taxon>
        <taxon>Pseudomonadota</taxon>
        <taxon>Alphaproteobacteria</taxon>
        <taxon>Sphingomonadales</taxon>
        <taxon>Sphingomonadaceae</taxon>
        <taxon>Sphingobium</taxon>
    </lineage>
</organism>
<evidence type="ECO:0000313" key="8">
    <source>
        <dbReference type="Proteomes" id="UP000576821"/>
    </source>
</evidence>
<dbReference type="PANTHER" id="PTHR34858:SF1">
    <property type="entry name" value="CYSO-CYSTEINE PEPTIDASE"/>
    <property type="match status" value="1"/>
</dbReference>
<dbReference type="Gene3D" id="3.40.140.10">
    <property type="entry name" value="Cytidine Deaminase, domain 2"/>
    <property type="match status" value="1"/>
</dbReference>
<dbReference type="SUPFAM" id="SSF102712">
    <property type="entry name" value="JAB1/MPN domain"/>
    <property type="match status" value="1"/>
</dbReference>
<keyword evidence="5" id="KW-0482">Metalloprotease</keyword>
<keyword evidence="4" id="KW-0862">Zinc</keyword>
<keyword evidence="1" id="KW-0645">Protease</keyword>
<dbReference type="EMBL" id="JAASQR010000002">
    <property type="protein sequence ID" value="NIJ16192.1"/>
    <property type="molecule type" value="Genomic_DNA"/>
</dbReference>
<dbReference type="Pfam" id="PF14464">
    <property type="entry name" value="Prok-JAB"/>
    <property type="match status" value="1"/>
</dbReference>
<keyword evidence="3" id="KW-0378">Hydrolase</keyword>
<name>A0A846M2N8_9SPHN</name>
<dbReference type="AlphaFoldDB" id="A0A846M2N8"/>
<dbReference type="Proteomes" id="UP000576821">
    <property type="component" value="Unassembled WGS sequence"/>
</dbReference>
<dbReference type="GO" id="GO:0008235">
    <property type="term" value="F:metalloexopeptidase activity"/>
    <property type="evidence" value="ECO:0007669"/>
    <property type="project" value="TreeGrafter"/>
</dbReference>
<proteinExistence type="predicted"/>
<gene>
    <name evidence="7" type="ORF">FHS54_001158</name>
</gene>
<keyword evidence="2" id="KW-0479">Metal-binding</keyword>
<keyword evidence="7" id="KW-0647">Proteasome</keyword>
<feature type="domain" description="MPN" evidence="6">
    <location>
        <begin position="2"/>
        <end position="131"/>
    </location>
</feature>
<dbReference type="InterPro" id="IPR028090">
    <property type="entry name" value="JAB_dom_prok"/>
</dbReference>
<protein>
    <submittedName>
        <fullName evidence="7">Proteasome lid subunit RPN8/RPN11</fullName>
    </submittedName>
</protein>
<evidence type="ECO:0000256" key="2">
    <source>
        <dbReference type="ARBA" id="ARBA00022723"/>
    </source>
</evidence>
<accession>A0A846M2N8</accession>
<comment type="caution">
    <text evidence="7">The sequence shown here is derived from an EMBL/GenBank/DDBJ whole genome shotgun (WGS) entry which is preliminary data.</text>
</comment>
<evidence type="ECO:0000256" key="5">
    <source>
        <dbReference type="ARBA" id="ARBA00023049"/>
    </source>
</evidence>
<dbReference type="PROSITE" id="PS50249">
    <property type="entry name" value="MPN"/>
    <property type="match status" value="1"/>
</dbReference>
<keyword evidence="8" id="KW-1185">Reference proteome</keyword>
<dbReference type="RefSeq" id="WP_167302868.1">
    <property type="nucleotide sequence ID" value="NZ_JAASQR010000002.1"/>
</dbReference>
<dbReference type="GO" id="GO:0008270">
    <property type="term" value="F:zinc ion binding"/>
    <property type="evidence" value="ECO:0007669"/>
    <property type="project" value="TreeGrafter"/>
</dbReference>
<dbReference type="PANTHER" id="PTHR34858">
    <property type="entry name" value="CYSO-CYSTEINE PEPTIDASE"/>
    <property type="match status" value="1"/>
</dbReference>
<evidence type="ECO:0000259" key="6">
    <source>
        <dbReference type="PROSITE" id="PS50249"/>
    </source>
</evidence>
<evidence type="ECO:0000256" key="3">
    <source>
        <dbReference type="ARBA" id="ARBA00022801"/>
    </source>
</evidence>
<dbReference type="CDD" id="cd08070">
    <property type="entry name" value="MPN_like"/>
    <property type="match status" value="1"/>
</dbReference>
<dbReference type="GO" id="GO:0006508">
    <property type="term" value="P:proteolysis"/>
    <property type="evidence" value="ECO:0007669"/>
    <property type="project" value="UniProtKB-KW"/>
</dbReference>
<evidence type="ECO:0000256" key="1">
    <source>
        <dbReference type="ARBA" id="ARBA00022670"/>
    </source>
</evidence>
<evidence type="ECO:0000256" key="4">
    <source>
        <dbReference type="ARBA" id="ARBA00022833"/>
    </source>
</evidence>
<dbReference type="GO" id="GO:0000502">
    <property type="term" value="C:proteasome complex"/>
    <property type="evidence" value="ECO:0007669"/>
    <property type="project" value="UniProtKB-KW"/>
</dbReference>
<sequence>MRVRISSFLLRRVVAMAQAEQDEVCGLLLGEAGWIRDITPAANVAPDPARHFEVDPVVLIAAHRQARMGGSAVIGHYHSHPSGHSEPSANDEASAAADGSYWMIVANGAARLWQTTAGEGGEVRFVAVELDIL</sequence>
<dbReference type="InterPro" id="IPR037518">
    <property type="entry name" value="MPN"/>
</dbReference>
<evidence type="ECO:0000313" key="7">
    <source>
        <dbReference type="EMBL" id="NIJ16192.1"/>
    </source>
</evidence>